<evidence type="ECO:0000256" key="3">
    <source>
        <dbReference type="ARBA" id="ARBA00023237"/>
    </source>
</evidence>
<gene>
    <name evidence="8" type="ORF">BHF72_1578</name>
</gene>
<evidence type="ECO:0000313" key="8">
    <source>
        <dbReference type="EMBL" id="OEL11927.1"/>
    </source>
</evidence>
<dbReference type="InterPro" id="IPR050330">
    <property type="entry name" value="Bact_OuterMem_StrucFunc"/>
</dbReference>
<accession>A0A1E5UGF2</accession>
<feature type="region of interest" description="Disordered" evidence="5">
    <location>
        <begin position="445"/>
        <end position="466"/>
    </location>
</feature>
<keyword evidence="6" id="KW-0732">Signal</keyword>
<dbReference type="AlphaFoldDB" id="A0A1E5UGF2"/>
<feature type="compositionally biased region" description="Basic and acidic residues" evidence="5">
    <location>
        <begin position="451"/>
        <end position="466"/>
    </location>
</feature>
<dbReference type="GO" id="GO:0009279">
    <property type="term" value="C:cell outer membrane"/>
    <property type="evidence" value="ECO:0007669"/>
    <property type="project" value="UniProtKB-SubCell"/>
</dbReference>
<name>A0A1E5UGF2_9FLAO</name>
<dbReference type="PATRIC" id="fig|237258.4.peg.1530"/>
<dbReference type="PROSITE" id="PS51123">
    <property type="entry name" value="OMPA_2"/>
    <property type="match status" value="1"/>
</dbReference>
<organism evidence="8 9">
    <name type="scientific">Cloacibacterium normanense</name>
    <dbReference type="NCBI Taxonomy" id="237258"/>
    <lineage>
        <taxon>Bacteria</taxon>
        <taxon>Pseudomonadati</taxon>
        <taxon>Bacteroidota</taxon>
        <taxon>Flavobacteriia</taxon>
        <taxon>Flavobacteriales</taxon>
        <taxon>Weeksellaceae</taxon>
    </lineage>
</organism>
<dbReference type="InterPro" id="IPR036737">
    <property type="entry name" value="OmpA-like_sf"/>
</dbReference>
<feature type="domain" description="OmpA-like" evidence="7">
    <location>
        <begin position="364"/>
        <end position="482"/>
    </location>
</feature>
<dbReference type="Pfam" id="PF00691">
    <property type="entry name" value="OmpA"/>
    <property type="match status" value="1"/>
</dbReference>
<evidence type="ECO:0000259" key="7">
    <source>
        <dbReference type="PROSITE" id="PS51123"/>
    </source>
</evidence>
<dbReference type="GO" id="GO:0005509">
    <property type="term" value="F:calcium ion binding"/>
    <property type="evidence" value="ECO:0007669"/>
    <property type="project" value="InterPro"/>
</dbReference>
<keyword evidence="3" id="KW-0998">Cell outer membrane</keyword>
<comment type="caution">
    <text evidence="8">The sequence shown here is derived from an EMBL/GenBank/DDBJ whole genome shotgun (WGS) entry which is preliminary data.</text>
</comment>
<comment type="subcellular location">
    <subcellularLocation>
        <location evidence="1">Cell outer membrane</location>
    </subcellularLocation>
</comment>
<evidence type="ECO:0000256" key="6">
    <source>
        <dbReference type="SAM" id="SignalP"/>
    </source>
</evidence>
<dbReference type="PANTHER" id="PTHR30329">
    <property type="entry name" value="STATOR ELEMENT OF FLAGELLAR MOTOR COMPLEX"/>
    <property type="match status" value="1"/>
</dbReference>
<proteinExistence type="predicted"/>
<feature type="chain" id="PRO_5009186959" evidence="6">
    <location>
        <begin position="21"/>
        <end position="500"/>
    </location>
</feature>
<sequence length="500" mass="54497">MKINFATFTLAMLLPLSVTAQQNDNFYVGDQNKPFTQKDKKFNDWSISAGFGVPLIQSGDLTSIKNGAGKNLFGYSAYLSIDKAITHAFGLNLQYDLGETKQGLAKIDEGTVANNVGAKTKYQSISLIGDINFSNLLRRVDNHSPYRWALHGYAGIGALSYKAYRQDEGSSSAPLITDNGFSVGSLFGQAGAGVKFKVNRRIDIEGRVMYVVTGDDSFDGGGNYLGSEDLGYNGYDSPVNLREDQVSDNFFNATLGISLKLGKHQSHLMWHDPLQEIYYKLDVLDNKNVDVEVCKKGDTDNDGVCDDWDRQLDTPVGARVDGAGVALDADLDGVIDLNDKCVTVPGPVENNGCPKVVAVDKSKLATDIELALRDVLFNFNKATVRPESNSKLDLAAQIIKSSQGGTYLLIGHTDKKGSDAYNLALSRARAAEVVKELEKRGVNPSQIKSKGVGESEAKVAESASDEARLQDRKVEVRYVLDSEWNSIPKNDIPTKLIIKK</sequence>
<evidence type="ECO:0000256" key="1">
    <source>
        <dbReference type="ARBA" id="ARBA00004442"/>
    </source>
</evidence>
<dbReference type="CDD" id="cd07185">
    <property type="entry name" value="OmpA_C-like"/>
    <property type="match status" value="1"/>
</dbReference>
<protein>
    <submittedName>
        <fullName evidence="8">OmpA family protein</fullName>
    </submittedName>
</protein>
<dbReference type="OrthoDB" id="1522982at2"/>
<dbReference type="InterPro" id="IPR006664">
    <property type="entry name" value="OMP_bac"/>
</dbReference>
<dbReference type="PRINTS" id="PR01021">
    <property type="entry name" value="OMPADOMAIN"/>
</dbReference>
<dbReference type="KEGG" id="cnr:EB819_00750"/>
<evidence type="ECO:0000256" key="5">
    <source>
        <dbReference type="SAM" id="MobiDB-lite"/>
    </source>
</evidence>
<dbReference type="SUPFAM" id="SSF103647">
    <property type="entry name" value="TSP type-3 repeat"/>
    <property type="match status" value="1"/>
</dbReference>
<dbReference type="EMBL" id="MKGI01000013">
    <property type="protein sequence ID" value="OEL11927.1"/>
    <property type="molecule type" value="Genomic_DNA"/>
</dbReference>
<evidence type="ECO:0000313" key="9">
    <source>
        <dbReference type="Proteomes" id="UP000095601"/>
    </source>
</evidence>
<feature type="signal peptide" evidence="6">
    <location>
        <begin position="1"/>
        <end position="20"/>
    </location>
</feature>
<evidence type="ECO:0000256" key="2">
    <source>
        <dbReference type="ARBA" id="ARBA00023136"/>
    </source>
</evidence>
<evidence type="ECO:0000256" key="4">
    <source>
        <dbReference type="PROSITE-ProRule" id="PRU00473"/>
    </source>
</evidence>
<dbReference type="Proteomes" id="UP000095601">
    <property type="component" value="Unassembled WGS sequence"/>
</dbReference>
<dbReference type="STRING" id="237258.SAMN04489756_12337"/>
<dbReference type="InterPro" id="IPR028974">
    <property type="entry name" value="TSP_type-3_rpt"/>
</dbReference>
<dbReference type="Gene3D" id="3.30.1330.60">
    <property type="entry name" value="OmpA-like domain"/>
    <property type="match status" value="1"/>
</dbReference>
<dbReference type="RefSeq" id="WP_069797235.1">
    <property type="nucleotide sequence ID" value="NZ_CP034157.1"/>
</dbReference>
<dbReference type="InterPro" id="IPR006665">
    <property type="entry name" value="OmpA-like"/>
</dbReference>
<keyword evidence="9" id="KW-1185">Reference proteome</keyword>
<dbReference type="SUPFAM" id="SSF103088">
    <property type="entry name" value="OmpA-like"/>
    <property type="match status" value="1"/>
</dbReference>
<reference evidence="8 9" key="1">
    <citation type="submission" date="2016-09" db="EMBL/GenBank/DDBJ databases">
        <authorList>
            <person name="Capua I."/>
            <person name="De Benedictis P."/>
            <person name="Joannis T."/>
            <person name="Lombin L.H."/>
            <person name="Cattoli G."/>
        </authorList>
    </citation>
    <scope>NUCLEOTIDE SEQUENCE [LARGE SCALE GENOMIC DNA]</scope>
    <source>
        <strain evidence="8 9">NRS-1</strain>
    </source>
</reference>
<dbReference type="PANTHER" id="PTHR30329:SF21">
    <property type="entry name" value="LIPOPROTEIN YIAD-RELATED"/>
    <property type="match status" value="1"/>
</dbReference>
<keyword evidence="2 4" id="KW-0472">Membrane</keyword>